<dbReference type="InterPro" id="IPR010432">
    <property type="entry name" value="RDD"/>
</dbReference>
<dbReference type="AlphaFoldDB" id="A0A7I7S9J5"/>
<dbReference type="PANTHER" id="PTHR36115">
    <property type="entry name" value="PROLINE-RICH ANTIGEN HOMOLOG-RELATED"/>
    <property type="match status" value="1"/>
</dbReference>
<reference evidence="6 7" key="1">
    <citation type="submission" date="2017-04" db="EMBL/GenBank/DDBJ databases">
        <title>The new phylogeny of genus Mycobacterium.</title>
        <authorList>
            <person name="Tortoli E."/>
            <person name="Trovato A."/>
            <person name="Cirillo D.M."/>
        </authorList>
    </citation>
    <scope>NUCLEOTIDE SEQUENCE [LARGE SCALE GENOMIC DNA]</scope>
    <source>
        <strain evidence="6 7">KCTC 19819</strain>
    </source>
</reference>
<evidence type="ECO:0000256" key="2">
    <source>
        <dbReference type="ARBA" id="ARBA00022475"/>
    </source>
</evidence>
<sequence>MTGDGFDAGAAHYPRPGGVGTRFWARVIDGIIVNIAAVLLALFAVGDDYPWMVTGLFSGALMFGYFVLFETAQGATPGKKLLGLSVRGPGGAPRPDVKQSAIRNLFTLLPIVPMVGALLAVLAYLVIGVTISGSATKQGKHDEFAGGTEVVKA</sequence>
<comment type="caution">
    <text evidence="6">The sequence shown here is derived from an EMBL/GenBank/DDBJ whole genome shotgun (WGS) entry which is preliminary data.</text>
</comment>
<dbReference type="RefSeq" id="WP_069390879.1">
    <property type="nucleotide sequence ID" value="NZ_AP022594.1"/>
</dbReference>
<evidence type="ECO:0000313" key="7">
    <source>
        <dbReference type="Proteomes" id="UP000193577"/>
    </source>
</evidence>
<organism evidence="6 7">
    <name type="scientific">Mycolicibacillus koreensis</name>
    <dbReference type="NCBI Taxonomy" id="1069220"/>
    <lineage>
        <taxon>Bacteria</taxon>
        <taxon>Bacillati</taxon>
        <taxon>Actinomycetota</taxon>
        <taxon>Actinomycetes</taxon>
        <taxon>Mycobacteriales</taxon>
        <taxon>Mycobacteriaceae</taxon>
        <taxon>Mycolicibacillus</taxon>
    </lineage>
</organism>
<accession>A0A7I7S9J5</accession>
<keyword evidence="4" id="KW-1133">Transmembrane helix</keyword>
<keyword evidence="7" id="KW-1185">Reference proteome</keyword>
<keyword evidence="5" id="KW-0472">Membrane</keyword>
<evidence type="ECO:0000256" key="5">
    <source>
        <dbReference type="ARBA" id="ARBA00023136"/>
    </source>
</evidence>
<dbReference type="EMBL" id="NCXO01000047">
    <property type="protein sequence ID" value="OSC30835.1"/>
    <property type="molecule type" value="Genomic_DNA"/>
</dbReference>
<protein>
    <submittedName>
        <fullName evidence="6">RDD family protein</fullName>
    </submittedName>
</protein>
<dbReference type="Proteomes" id="UP000193577">
    <property type="component" value="Unassembled WGS sequence"/>
</dbReference>
<evidence type="ECO:0000313" key="6">
    <source>
        <dbReference type="EMBL" id="OSC30835.1"/>
    </source>
</evidence>
<evidence type="ECO:0000256" key="1">
    <source>
        <dbReference type="ARBA" id="ARBA00004651"/>
    </source>
</evidence>
<dbReference type="InterPro" id="IPR051791">
    <property type="entry name" value="Pra-immunoreactive"/>
</dbReference>
<dbReference type="GO" id="GO:0005886">
    <property type="term" value="C:plasma membrane"/>
    <property type="evidence" value="ECO:0007669"/>
    <property type="project" value="UniProtKB-SubCell"/>
</dbReference>
<dbReference type="Pfam" id="PF06271">
    <property type="entry name" value="RDD"/>
    <property type="match status" value="1"/>
</dbReference>
<evidence type="ECO:0000256" key="3">
    <source>
        <dbReference type="ARBA" id="ARBA00022692"/>
    </source>
</evidence>
<dbReference type="OrthoDB" id="4555857at2"/>
<name>A0A7I7S9J5_9MYCO</name>
<gene>
    <name evidence="6" type="ORF">B8W67_16720</name>
</gene>
<comment type="subcellular location">
    <subcellularLocation>
        <location evidence="1">Cell membrane</location>
        <topology evidence="1">Multi-pass membrane protein</topology>
    </subcellularLocation>
</comment>
<keyword evidence="3" id="KW-0812">Transmembrane</keyword>
<keyword evidence="2" id="KW-1003">Cell membrane</keyword>
<proteinExistence type="predicted"/>
<evidence type="ECO:0000256" key="4">
    <source>
        <dbReference type="ARBA" id="ARBA00022989"/>
    </source>
</evidence>